<organism evidence="8 9">
    <name type="scientific">Lactiplantibacillus fabifermentans DSM 21115</name>
    <dbReference type="NCBI Taxonomy" id="1413187"/>
    <lineage>
        <taxon>Bacteria</taxon>
        <taxon>Bacillati</taxon>
        <taxon>Bacillota</taxon>
        <taxon>Bacilli</taxon>
        <taxon>Lactobacillales</taxon>
        <taxon>Lactobacillaceae</taxon>
        <taxon>Lactiplantibacillus</taxon>
    </lineage>
</organism>
<evidence type="ECO:0000256" key="2">
    <source>
        <dbReference type="ARBA" id="ARBA00022448"/>
    </source>
</evidence>
<keyword evidence="2" id="KW-0813">Transport</keyword>
<evidence type="ECO:0000313" key="8">
    <source>
        <dbReference type="EMBL" id="KRO24692.1"/>
    </source>
</evidence>
<evidence type="ECO:0000256" key="3">
    <source>
        <dbReference type="ARBA" id="ARBA00022692"/>
    </source>
</evidence>
<evidence type="ECO:0000259" key="7">
    <source>
        <dbReference type="PROSITE" id="PS50850"/>
    </source>
</evidence>
<dbReference type="GO" id="GO:0022857">
    <property type="term" value="F:transmembrane transporter activity"/>
    <property type="evidence" value="ECO:0007669"/>
    <property type="project" value="InterPro"/>
</dbReference>
<gene>
    <name evidence="8" type="ORF">DY78_GL001617</name>
</gene>
<feature type="transmembrane region" description="Helical" evidence="6">
    <location>
        <begin position="40"/>
        <end position="56"/>
    </location>
</feature>
<keyword evidence="3 6" id="KW-0812">Transmembrane</keyword>
<sequence>MKLVGVVKHQNPEPDDLASTRPLVVLNPRRIVMAKSRQKHAFAIIFLVYLMINLGLNFGETLVSPFAKSLNATPVLIGVSATGFTYGSIVFRVISGPAIDYFNRKRLLLISVMIITASFLGEACATSVQMLVIFRITQGIGQAFTAPVCLTLAAGVVSRKKMASGIGTLAVARGVATLLAPIVALKISEVTSYKTSFVIAAVIESASIIAILNMHVVSPQHTRHEHFKVSLNGVIAKAAIPPALLQFFFMMAWSSVFAFLVVFGQEQGLGSNVGFFNTVYGIAVFAAAPLGGRLVDRYGYYMLIPMLLLMALALWVISFAANLWLLLIAAVLGAFGYGAAGPVARSMAMSVVPEQRRGAASSTLFVASDVGQLVGPVIGGLLVAHFGYAVMFRVAPIWILVAAILLLVTKPMIERKALETSAAMEKVE</sequence>
<dbReference type="InterPro" id="IPR011701">
    <property type="entry name" value="MFS"/>
</dbReference>
<feature type="transmembrane region" description="Helical" evidence="6">
    <location>
        <begin position="165"/>
        <end position="185"/>
    </location>
</feature>
<evidence type="ECO:0000256" key="6">
    <source>
        <dbReference type="SAM" id="Phobius"/>
    </source>
</evidence>
<evidence type="ECO:0000256" key="4">
    <source>
        <dbReference type="ARBA" id="ARBA00022989"/>
    </source>
</evidence>
<feature type="transmembrane region" description="Helical" evidence="6">
    <location>
        <begin position="107"/>
        <end position="134"/>
    </location>
</feature>
<feature type="transmembrane region" description="Helical" evidence="6">
    <location>
        <begin position="238"/>
        <end position="263"/>
    </location>
</feature>
<feature type="transmembrane region" description="Helical" evidence="6">
    <location>
        <begin position="390"/>
        <end position="408"/>
    </location>
</feature>
<dbReference type="PROSITE" id="PS50850">
    <property type="entry name" value="MFS"/>
    <property type="match status" value="1"/>
</dbReference>
<feature type="transmembrane region" description="Helical" evidence="6">
    <location>
        <begin position="140"/>
        <end position="158"/>
    </location>
</feature>
<feature type="transmembrane region" description="Helical" evidence="6">
    <location>
        <begin position="323"/>
        <end position="344"/>
    </location>
</feature>
<feature type="transmembrane region" description="Helical" evidence="6">
    <location>
        <begin position="269"/>
        <end position="291"/>
    </location>
</feature>
<protein>
    <recommendedName>
        <fullName evidence="7">Major facilitator superfamily (MFS) profile domain-containing protein</fullName>
    </recommendedName>
</protein>
<dbReference type="PANTHER" id="PTHR23531">
    <property type="entry name" value="QUINOLENE RESISTANCE PROTEIN NORA"/>
    <property type="match status" value="1"/>
</dbReference>
<dbReference type="InterPro" id="IPR020846">
    <property type="entry name" value="MFS_dom"/>
</dbReference>
<dbReference type="GO" id="GO:0005886">
    <property type="term" value="C:plasma membrane"/>
    <property type="evidence" value="ECO:0007669"/>
    <property type="project" value="UniProtKB-SubCell"/>
</dbReference>
<reference evidence="8 9" key="1">
    <citation type="journal article" date="2015" name="Genome Announc.">
        <title>Expanding the biotechnology potential of lactobacilli through comparative genomics of 213 strains and associated genera.</title>
        <authorList>
            <person name="Sun Z."/>
            <person name="Harris H.M."/>
            <person name="McCann A."/>
            <person name="Guo C."/>
            <person name="Argimon S."/>
            <person name="Zhang W."/>
            <person name="Yang X."/>
            <person name="Jeffery I.B."/>
            <person name="Cooney J.C."/>
            <person name="Kagawa T.F."/>
            <person name="Liu W."/>
            <person name="Song Y."/>
            <person name="Salvetti E."/>
            <person name="Wrobel A."/>
            <person name="Rasinkangas P."/>
            <person name="Parkhill J."/>
            <person name="Rea M.C."/>
            <person name="O'Sullivan O."/>
            <person name="Ritari J."/>
            <person name="Douillard F.P."/>
            <person name="Paul Ross R."/>
            <person name="Yang R."/>
            <person name="Briner A.E."/>
            <person name="Felis G.E."/>
            <person name="de Vos W.M."/>
            <person name="Barrangou R."/>
            <person name="Klaenhammer T.R."/>
            <person name="Caufield P.W."/>
            <person name="Cui Y."/>
            <person name="Zhang H."/>
            <person name="O'Toole P.W."/>
        </authorList>
    </citation>
    <scope>NUCLEOTIDE SEQUENCE [LARGE SCALE GENOMIC DNA]</scope>
    <source>
        <strain evidence="8 9">DSM 21115</strain>
    </source>
</reference>
<dbReference type="PANTHER" id="PTHR23531:SF1">
    <property type="entry name" value="QUINOLENE RESISTANCE PROTEIN NORA"/>
    <property type="match status" value="1"/>
</dbReference>
<feature type="transmembrane region" description="Helical" evidence="6">
    <location>
        <begin position="298"/>
        <end position="317"/>
    </location>
</feature>
<dbReference type="SUPFAM" id="SSF103473">
    <property type="entry name" value="MFS general substrate transporter"/>
    <property type="match status" value="1"/>
</dbReference>
<feature type="transmembrane region" description="Helical" evidence="6">
    <location>
        <begin position="197"/>
        <end position="217"/>
    </location>
</feature>
<dbReference type="InterPro" id="IPR052714">
    <property type="entry name" value="MFS_Exporter"/>
</dbReference>
<evidence type="ECO:0000313" key="9">
    <source>
        <dbReference type="Proteomes" id="UP000050920"/>
    </source>
</evidence>
<dbReference type="EMBL" id="AYGX02000162">
    <property type="protein sequence ID" value="KRO24692.1"/>
    <property type="molecule type" value="Genomic_DNA"/>
</dbReference>
<feature type="transmembrane region" description="Helical" evidence="6">
    <location>
        <begin position="76"/>
        <end position="95"/>
    </location>
</feature>
<dbReference type="CDD" id="cd17489">
    <property type="entry name" value="MFS_YfcJ_like"/>
    <property type="match status" value="1"/>
</dbReference>
<comment type="caution">
    <text evidence="8">The sequence shown here is derived from an EMBL/GenBank/DDBJ whole genome shotgun (WGS) entry which is preliminary data.</text>
</comment>
<feature type="transmembrane region" description="Helical" evidence="6">
    <location>
        <begin position="364"/>
        <end position="384"/>
    </location>
</feature>
<dbReference type="Proteomes" id="UP000050920">
    <property type="component" value="Unassembled WGS sequence"/>
</dbReference>
<evidence type="ECO:0000256" key="1">
    <source>
        <dbReference type="ARBA" id="ARBA00004651"/>
    </source>
</evidence>
<proteinExistence type="predicted"/>
<accession>A0A0R2NFV4</accession>
<name>A0A0R2NFV4_9LACO</name>
<evidence type="ECO:0000256" key="5">
    <source>
        <dbReference type="ARBA" id="ARBA00023136"/>
    </source>
</evidence>
<dbReference type="InterPro" id="IPR036259">
    <property type="entry name" value="MFS_trans_sf"/>
</dbReference>
<dbReference type="AlphaFoldDB" id="A0A0R2NFV4"/>
<comment type="subcellular location">
    <subcellularLocation>
        <location evidence="1">Cell membrane</location>
        <topology evidence="1">Multi-pass membrane protein</topology>
    </subcellularLocation>
</comment>
<feature type="domain" description="Major facilitator superfamily (MFS) profile" evidence="7">
    <location>
        <begin position="41"/>
        <end position="414"/>
    </location>
</feature>
<keyword evidence="9" id="KW-1185">Reference proteome</keyword>
<dbReference type="Gene3D" id="1.20.1250.20">
    <property type="entry name" value="MFS general substrate transporter like domains"/>
    <property type="match status" value="2"/>
</dbReference>
<keyword evidence="4 6" id="KW-1133">Transmembrane helix</keyword>
<dbReference type="Pfam" id="PF07690">
    <property type="entry name" value="MFS_1"/>
    <property type="match status" value="1"/>
</dbReference>
<keyword evidence="5 6" id="KW-0472">Membrane</keyword>